<accession>A0AAV3ZET1</accession>
<sequence length="117" mass="13732">MASKVYIAVICIFLCSVICTLDGCPPRRRKNHHVINEKQRTNMPHDMKLYEDLLIVVRKTNLRLYGHTTRPTEFAKIILKNNVQGSRRRGRQGKKEQDIMMERILLKLRETSLEGQQ</sequence>
<evidence type="ECO:0000256" key="1">
    <source>
        <dbReference type="SAM" id="Phobius"/>
    </source>
</evidence>
<reference evidence="2 3" key="1">
    <citation type="journal article" date="2021" name="Elife">
        <title>Chloroplast acquisition without the gene transfer in kleptoplastic sea slugs, Plakobranchus ocellatus.</title>
        <authorList>
            <person name="Maeda T."/>
            <person name="Takahashi S."/>
            <person name="Yoshida T."/>
            <person name="Shimamura S."/>
            <person name="Takaki Y."/>
            <person name="Nagai Y."/>
            <person name="Toyoda A."/>
            <person name="Suzuki Y."/>
            <person name="Arimoto A."/>
            <person name="Ishii H."/>
            <person name="Satoh N."/>
            <person name="Nishiyama T."/>
            <person name="Hasebe M."/>
            <person name="Maruyama T."/>
            <person name="Minagawa J."/>
            <person name="Obokata J."/>
            <person name="Shigenobu S."/>
        </authorList>
    </citation>
    <scope>NUCLEOTIDE SEQUENCE [LARGE SCALE GENOMIC DNA]</scope>
</reference>
<protein>
    <submittedName>
        <fullName evidence="2">Uncharacterized protein</fullName>
    </submittedName>
</protein>
<keyword evidence="3" id="KW-1185">Reference proteome</keyword>
<comment type="caution">
    <text evidence="2">The sequence shown here is derived from an EMBL/GenBank/DDBJ whole genome shotgun (WGS) entry which is preliminary data.</text>
</comment>
<keyword evidence="1" id="KW-1133">Transmembrane helix</keyword>
<keyword evidence="1" id="KW-0472">Membrane</keyword>
<keyword evidence="1" id="KW-0812">Transmembrane</keyword>
<evidence type="ECO:0000313" key="3">
    <source>
        <dbReference type="Proteomes" id="UP000735302"/>
    </source>
</evidence>
<dbReference type="Proteomes" id="UP000735302">
    <property type="component" value="Unassembled WGS sequence"/>
</dbReference>
<name>A0AAV3ZET1_9GAST</name>
<feature type="transmembrane region" description="Helical" evidence="1">
    <location>
        <begin position="6"/>
        <end position="24"/>
    </location>
</feature>
<organism evidence="2 3">
    <name type="scientific">Plakobranchus ocellatus</name>
    <dbReference type="NCBI Taxonomy" id="259542"/>
    <lineage>
        <taxon>Eukaryota</taxon>
        <taxon>Metazoa</taxon>
        <taxon>Spiralia</taxon>
        <taxon>Lophotrochozoa</taxon>
        <taxon>Mollusca</taxon>
        <taxon>Gastropoda</taxon>
        <taxon>Heterobranchia</taxon>
        <taxon>Euthyneura</taxon>
        <taxon>Panpulmonata</taxon>
        <taxon>Sacoglossa</taxon>
        <taxon>Placobranchoidea</taxon>
        <taxon>Plakobranchidae</taxon>
        <taxon>Plakobranchus</taxon>
    </lineage>
</organism>
<dbReference type="AlphaFoldDB" id="A0AAV3ZET1"/>
<evidence type="ECO:0000313" key="2">
    <source>
        <dbReference type="EMBL" id="GFN93099.1"/>
    </source>
</evidence>
<gene>
    <name evidence="2" type="ORF">PoB_001960500</name>
</gene>
<dbReference type="EMBL" id="BLXT01002311">
    <property type="protein sequence ID" value="GFN93099.1"/>
    <property type="molecule type" value="Genomic_DNA"/>
</dbReference>
<proteinExistence type="predicted"/>